<dbReference type="GO" id="GO:0003677">
    <property type="term" value="F:DNA binding"/>
    <property type="evidence" value="ECO:0007669"/>
    <property type="project" value="UniProtKB-KW"/>
</dbReference>
<dbReference type="PANTHER" id="PTHR42785">
    <property type="entry name" value="DNA TOPOISOMERASE, TYPE IA, CORE"/>
    <property type="match status" value="1"/>
</dbReference>
<sequence>MIQLHRSLFSTTTSSAPSFAFPLPSSTPLSLRHFMLQFKACQIPPSSLLSHATFGIGNSVQCRKYLKFPPRVIAKSFGGVGHGSRFAVVNSTTSFSDFGFPFGIGRGLVSDGVYSKRFSSRVADNKQKKSARAFVVRAKEKDSASKNVNNVASRKSLGDEKKESSQEDTKTVKKKKQSRSKKDSKISASNSSSQEDGGAEVPRKSSKGKKKVLKQSSARSALQEIPDNSASAKDELKKKNDYEEAKPLWKFTNKPLYPPSGKSVVVVESVTKAKVIKGYLGDMYEVLPSYGHVRDLAARPGSVRPDDDFSMVWEVPSPAWTRLKSIKVPLNGAENLILASDPDREGEAIAWHIIEMLQQQGALHDKISVARVVFHEITEQSIKGSLQTPREIDVNLVQAYLARRALDYLIGFNISPLLWRKLPGCQSAGRVQSAALSLICDREMEIDEFKSKEYWTVEVQLKKKELGSNKDLTFPAHLTHFGSKKLNQFSIISDTDARDIESKINSANFLVVNLKRNKIRRNPPTPYITSTLQQDAANKLHFTPSHTMKLAQKLYEGVELSDGVAVGLITYIRTDGLHMSDEAVAKIRSLIVERYGQDFASQSAPKYFRKVKNAQEAHEAIRPTDIRKLPSMLTGVLDEESLKLYTLIWSRTVSCQMEPAVFEQIQLDIGNAEESIILRSASSRVEFPGYRAVFTDIDTDAVQDRDSDRTNRDQTFVVLNSLKTGDPLHLVQIELNQHHTQPPPRYSEASLVKKLEELGIGRPSTYAITLKVLKDRNYVTVKSRVLSPEFRGRMVSAFLSHHFSEVTDYSFTADMETELDNVSAGLTEWKGLLRDYWTRFKSYCERASNVHIHQVEKMLEKKFEDYLFGSLPDQSRACPSCMEGTLIFKVSRFGAGYFIGCDQHPRCKYIAKTLYGTEEEEDTPQPSSRIEEPKVLGVNSGSNEKVLLKSGPYGFYVQLGEDRKGYIPKRASVAHIKDVDSVTLEDALELLQYPLTLGKHPKDGQPIILKFARVGFCVRHRCTFASVPKNMKPSDITLEKALELLSSKDVRRTGRPKGKPKVEEVEAIEAF</sequence>
<dbReference type="PROSITE" id="PS00396">
    <property type="entry name" value="TOPO_IA_1"/>
    <property type="match status" value="1"/>
</dbReference>
<evidence type="ECO:0000256" key="5">
    <source>
        <dbReference type="ARBA" id="ARBA00022771"/>
    </source>
</evidence>
<organism evidence="18 19">
    <name type="scientific">Canavalia gladiata</name>
    <name type="common">Sword bean</name>
    <name type="synonym">Dolichos gladiatus</name>
    <dbReference type="NCBI Taxonomy" id="3824"/>
    <lineage>
        <taxon>Eukaryota</taxon>
        <taxon>Viridiplantae</taxon>
        <taxon>Streptophyta</taxon>
        <taxon>Embryophyta</taxon>
        <taxon>Tracheophyta</taxon>
        <taxon>Spermatophyta</taxon>
        <taxon>Magnoliopsida</taxon>
        <taxon>eudicotyledons</taxon>
        <taxon>Gunneridae</taxon>
        <taxon>Pentapetalae</taxon>
        <taxon>rosids</taxon>
        <taxon>fabids</taxon>
        <taxon>Fabales</taxon>
        <taxon>Fabaceae</taxon>
        <taxon>Papilionoideae</taxon>
        <taxon>50 kb inversion clade</taxon>
        <taxon>NPAAA clade</taxon>
        <taxon>indigoferoid/millettioid clade</taxon>
        <taxon>Phaseoleae</taxon>
        <taxon>Canavalia</taxon>
    </lineage>
</organism>
<accession>A0AAN9KRL4</accession>
<dbReference type="InterPro" id="IPR013825">
    <property type="entry name" value="Topo_IA_cen_sub2"/>
</dbReference>
<evidence type="ECO:0000256" key="11">
    <source>
        <dbReference type="ARBA" id="ARBA00030003"/>
    </source>
</evidence>
<proteinExistence type="inferred from homology"/>
<keyword evidence="4" id="KW-0479">Metal-binding</keyword>
<feature type="region of interest" description="Disordered" evidence="15">
    <location>
        <begin position="144"/>
        <end position="237"/>
    </location>
</feature>
<dbReference type="SMART" id="SM00437">
    <property type="entry name" value="TOP1Ac"/>
    <property type="match status" value="1"/>
</dbReference>
<evidence type="ECO:0000256" key="2">
    <source>
        <dbReference type="ARBA" id="ARBA00009446"/>
    </source>
</evidence>
<evidence type="ECO:0000313" key="18">
    <source>
        <dbReference type="EMBL" id="KAK7320754.1"/>
    </source>
</evidence>
<dbReference type="CDD" id="cd03363">
    <property type="entry name" value="TOPRIM_TopoIA_TopoI"/>
    <property type="match status" value="1"/>
</dbReference>
<dbReference type="AlphaFoldDB" id="A0AAN9KRL4"/>
<dbReference type="Gene3D" id="2.70.20.10">
    <property type="entry name" value="Topoisomerase I, domain 3"/>
    <property type="match status" value="1"/>
</dbReference>
<comment type="similarity">
    <text evidence="2">Belongs to the type IA topoisomerase family.</text>
</comment>
<evidence type="ECO:0000256" key="13">
    <source>
        <dbReference type="ARBA" id="ARBA00032235"/>
    </source>
</evidence>
<dbReference type="InterPro" id="IPR013497">
    <property type="entry name" value="Topo_IA_cen"/>
</dbReference>
<evidence type="ECO:0000259" key="17">
    <source>
        <dbReference type="PROSITE" id="PS52039"/>
    </source>
</evidence>
<dbReference type="InterPro" id="IPR013498">
    <property type="entry name" value="Topo_IA_Znf"/>
</dbReference>
<evidence type="ECO:0000313" key="19">
    <source>
        <dbReference type="Proteomes" id="UP001367508"/>
    </source>
</evidence>
<evidence type="ECO:0000256" key="14">
    <source>
        <dbReference type="ARBA" id="ARBA00032877"/>
    </source>
</evidence>
<dbReference type="GO" id="GO:0006265">
    <property type="term" value="P:DNA topological change"/>
    <property type="evidence" value="ECO:0007669"/>
    <property type="project" value="InterPro"/>
</dbReference>
<comment type="caution">
    <text evidence="18">The sequence shown here is derived from an EMBL/GenBank/DDBJ whole genome shotgun (WGS) entry which is preliminary data.</text>
</comment>
<evidence type="ECO:0000256" key="10">
    <source>
        <dbReference type="ARBA" id="ARBA00023235"/>
    </source>
</evidence>
<dbReference type="Gene3D" id="1.10.460.10">
    <property type="entry name" value="Topoisomerase I, domain 2"/>
    <property type="match status" value="1"/>
</dbReference>
<dbReference type="HAMAP" id="MF_00952">
    <property type="entry name" value="Topoisom_1_prok"/>
    <property type="match status" value="1"/>
</dbReference>
<dbReference type="SMART" id="SM00493">
    <property type="entry name" value="TOPRIM"/>
    <property type="match status" value="1"/>
</dbReference>
<comment type="catalytic activity">
    <reaction evidence="1">
        <text>ATP-independent breakage of single-stranded DNA, followed by passage and rejoining.</text>
        <dbReference type="EC" id="5.6.2.1"/>
    </reaction>
</comment>
<dbReference type="InterPro" id="IPR023405">
    <property type="entry name" value="Topo_IA_core_domain"/>
</dbReference>
<keyword evidence="6" id="KW-0862">Zinc</keyword>
<dbReference type="Gene3D" id="3.40.50.140">
    <property type="match status" value="1"/>
</dbReference>
<dbReference type="Pfam" id="PF01396">
    <property type="entry name" value="Zn_ribbon_Top1"/>
    <property type="match status" value="1"/>
</dbReference>
<gene>
    <name evidence="18" type="ORF">VNO77_30521</name>
</gene>
<dbReference type="InterPro" id="IPR025589">
    <property type="entry name" value="Toprim_C_rpt"/>
</dbReference>
<dbReference type="InterPro" id="IPR013826">
    <property type="entry name" value="Topo_IA_cen_sub3"/>
</dbReference>
<dbReference type="GO" id="GO:0008270">
    <property type="term" value="F:zinc ion binding"/>
    <property type="evidence" value="ECO:0007669"/>
    <property type="project" value="UniProtKB-KW"/>
</dbReference>
<dbReference type="SUPFAM" id="SSF56712">
    <property type="entry name" value="Prokaryotic type I DNA topoisomerase"/>
    <property type="match status" value="1"/>
</dbReference>
<keyword evidence="19" id="KW-1185">Reference proteome</keyword>
<evidence type="ECO:0000256" key="7">
    <source>
        <dbReference type="ARBA" id="ARBA00022842"/>
    </source>
</evidence>
<dbReference type="InterPro" id="IPR003601">
    <property type="entry name" value="Topo_IA_2"/>
</dbReference>
<dbReference type="PRINTS" id="PR00417">
    <property type="entry name" value="PRTPISMRASEI"/>
</dbReference>
<dbReference type="Proteomes" id="UP001367508">
    <property type="component" value="Unassembled WGS sequence"/>
</dbReference>
<dbReference type="InterPro" id="IPR006171">
    <property type="entry name" value="TOPRIM_dom"/>
</dbReference>
<feature type="compositionally biased region" description="Basic residues" evidence="15">
    <location>
        <begin position="204"/>
        <end position="213"/>
    </location>
</feature>
<dbReference type="Pfam" id="PF01751">
    <property type="entry name" value="Toprim"/>
    <property type="match status" value="1"/>
</dbReference>
<feature type="domain" description="Topo IA-type catalytic" evidence="17">
    <location>
        <begin position="393"/>
        <end position="844"/>
    </location>
</feature>
<dbReference type="InterPro" id="IPR023406">
    <property type="entry name" value="Topo_IA_AS"/>
</dbReference>
<keyword evidence="7" id="KW-0460">Magnesium</keyword>
<evidence type="ECO:0000256" key="3">
    <source>
        <dbReference type="ARBA" id="ARBA00012891"/>
    </source>
</evidence>
<evidence type="ECO:0000256" key="9">
    <source>
        <dbReference type="ARBA" id="ARBA00023125"/>
    </source>
</evidence>
<evidence type="ECO:0000256" key="12">
    <source>
        <dbReference type="ARBA" id="ARBA00031985"/>
    </source>
</evidence>
<keyword evidence="8" id="KW-0799">Topoisomerase</keyword>
<dbReference type="InterPro" id="IPR005733">
    <property type="entry name" value="TopoI_bac-type"/>
</dbReference>
<evidence type="ECO:0000256" key="8">
    <source>
        <dbReference type="ARBA" id="ARBA00023029"/>
    </source>
</evidence>
<dbReference type="PANTHER" id="PTHR42785:SF1">
    <property type="entry name" value="DNA TOPOISOMERASE"/>
    <property type="match status" value="1"/>
</dbReference>
<keyword evidence="10" id="KW-0413">Isomerase</keyword>
<dbReference type="SMART" id="SM00436">
    <property type="entry name" value="TOP1Bc"/>
    <property type="match status" value="1"/>
</dbReference>
<keyword evidence="9" id="KW-0238">DNA-binding</keyword>
<evidence type="ECO:0000256" key="6">
    <source>
        <dbReference type="ARBA" id="ARBA00022833"/>
    </source>
</evidence>
<dbReference type="EC" id="5.6.2.1" evidence="3"/>
<dbReference type="Gene3D" id="3.30.65.10">
    <property type="entry name" value="Bacterial Topoisomerase I, domain 1"/>
    <property type="match status" value="1"/>
</dbReference>
<evidence type="ECO:0000259" key="16">
    <source>
        <dbReference type="PROSITE" id="PS50880"/>
    </source>
</evidence>
<protein>
    <recommendedName>
        <fullName evidence="3">DNA topoisomerase</fullName>
        <ecNumber evidence="3">5.6.2.1</ecNumber>
    </recommendedName>
    <alternativeName>
        <fullName evidence="14">Omega-protein</fullName>
    </alternativeName>
    <alternativeName>
        <fullName evidence="13">Relaxing enzyme</fullName>
    </alternativeName>
    <alternativeName>
        <fullName evidence="11">Swivelase</fullName>
    </alternativeName>
    <alternativeName>
        <fullName evidence="12">Untwisting enzyme</fullName>
    </alternativeName>
</protein>
<dbReference type="InterPro" id="IPR034149">
    <property type="entry name" value="TOPRIM_TopoI"/>
</dbReference>
<dbReference type="PROSITE" id="PS50880">
    <property type="entry name" value="TOPRIM"/>
    <property type="match status" value="1"/>
</dbReference>
<dbReference type="Gene3D" id="1.10.290.10">
    <property type="entry name" value="Topoisomerase I, domain 4"/>
    <property type="match status" value="1"/>
</dbReference>
<dbReference type="NCBIfam" id="TIGR01051">
    <property type="entry name" value="topA_bact"/>
    <property type="match status" value="1"/>
</dbReference>
<name>A0AAN9KRL4_CANGL</name>
<dbReference type="GO" id="GO:0005694">
    <property type="term" value="C:chromosome"/>
    <property type="evidence" value="ECO:0007669"/>
    <property type="project" value="InterPro"/>
</dbReference>
<evidence type="ECO:0000256" key="1">
    <source>
        <dbReference type="ARBA" id="ARBA00000213"/>
    </source>
</evidence>
<dbReference type="InterPro" id="IPR013824">
    <property type="entry name" value="Topo_IA_cen_sub1"/>
</dbReference>
<feature type="domain" description="Toprim" evidence="16">
    <location>
        <begin position="262"/>
        <end position="377"/>
    </location>
</feature>
<keyword evidence="5" id="KW-0863">Zinc-finger</keyword>
<dbReference type="PROSITE" id="PS52039">
    <property type="entry name" value="TOPO_IA_2"/>
    <property type="match status" value="1"/>
</dbReference>
<reference evidence="18 19" key="1">
    <citation type="submission" date="2024-01" db="EMBL/GenBank/DDBJ databases">
        <title>The genomes of 5 underutilized Papilionoideae crops provide insights into root nodulation and disease resistanc.</title>
        <authorList>
            <person name="Jiang F."/>
        </authorList>
    </citation>
    <scope>NUCLEOTIDE SEQUENCE [LARGE SCALE GENOMIC DNA]</scope>
    <source>
        <strain evidence="18">LVBAO_FW01</strain>
        <tissue evidence="18">Leaves</tissue>
    </source>
</reference>
<feature type="compositionally biased region" description="Basic and acidic residues" evidence="15">
    <location>
        <begin position="156"/>
        <end position="171"/>
    </location>
</feature>
<dbReference type="InterPro" id="IPR028612">
    <property type="entry name" value="Topoisom_1_IA"/>
</dbReference>
<dbReference type="EMBL" id="JAYMYQ010000007">
    <property type="protein sequence ID" value="KAK7320754.1"/>
    <property type="molecule type" value="Genomic_DNA"/>
</dbReference>
<dbReference type="Pfam" id="PF13368">
    <property type="entry name" value="Toprim_C_rpt"/>
    <property type="match status" value="2"/>
</dbReference>
<dbReference type="InterPro" id="IPR003602">
    <property type="entry name" value="Topo_IA_DNA-bd_dom"/>
</dbReference>
<dbReference type="InterPro" id="IPR000380">
    <property type="entry name" value="Topo_IA"/>
</dbReference>
<dbReference type="Pfam" id="PF01131">
    <property type="entry name" value="Topoisom_bac"/>
    <property type="match status" value="1"/>
</dbReference>
<dbReference type="CDD" id="cd00186">
    <property type="entry name" value="TOP1Ac"/>
    <property type="match status" value="1"/>
</dbReference>
<evidence type="ECO:0000256" key="15">
    <source>
        <dbReference type="SAM" id="MobiDB-lite"/>
    </source>
</evidence>
<dbReference type="GO" id="GO:0003917">
    <property type="term" value="F:DNA topoisomerase type I (single strand cut, ATP-independent) activity"/>
    <property type="evidence" value="ECO:0007669"/>
    <property type="project" value="UniProtKB-EC"/>
</dbReference>
<evidence type="ECO:0000256" key="4">
    <source>
        <dbReference type="ARBA" id="ARBA00022723"/>
    </source>
</evidence>